<dbReference type="EMBL" id="MSIF01000026">
    <property type="protein sequence ID" value="OLF05747.1"/>
    <property type="molecule type" value="Genomic_DNA"/>
</dbReference>
<gene>
    <name evidence="4" type="ORF">BLA60_35135</name>
</gene>
<evidence type="ECO:0000259" key="3">
    <source>
        <dbReference type="PROSITE" id="PS51755"/>
    </source>
</evidence>
<proteinExistence type="predicted"/>
<dbReference type="InterPro" id="IPR001867">
    <property type="entry name" value="OmpR/PhoB-type_DNA-bd"/>
</dbReference>
<reference evidence="4 5" key="1">
    <citation type="submission" date="2016-12" db="EMBL/GenBank/DDBJ databases">
        <title>The draft genome sequence of Actinophytocola xinjiangensis.</title>
        <authorList>
            <person name="Wang W."/>
            <person name="Yuan L."/>
        </authorList>
    </citation>
    <scope>NUCLEOTIDE SEQUENCE [LARGE SCALE GENOMIC DNA]</scope>
    <source>
        <strain evidence="4 5">CGMCC 4.4663</strain>
    </source>
</reference>
<keyword evidence="5" id="KW-1185">Reference proteome</keyword>
<dbReference type="GO" id="GO:0000160">
    <property type="term" value="P:phosphorelay signal transduction system"/>
    <property type="evidence" value="ECO:0007669"/>
    <property type="project" value="InterPro"/>
</dbReference>
<evidence type="ECO:0000313" key="4">
    <source>
        <dbReference type="EMBL" id="OLF05747.1"/>
    </source>
</evidence>
<dbReference type="GO" id="GO:0003677">
    <property type="term" value="F:DNA binding"/>
    <property type="evidence" value="ECO:0007669"/>
    <property type="project" value="UniProtKB-UniRule"/>
</dbReference>
<dbReference type="GO" id="GO:0006355">
    <property type="term" value="P:regulation of DNA-templated transcription"/>
    <property type="evidence" value="ECO:0007669"/>
    <property type="project" value="InterPro"/>
</dbReference>
<evidence type="ECO:0000313" key="5">
    <source>
        <dbReference type="Proteomes" id="UP000185696"/>
    </source>
</evidence>
<dbReference type="SUPFAM" id="SSF46894">
    <property type="entry name" value="C-terminal effector domain of the bipartite response regulators"/>
    <property type="match status" value="1"/>
</dbReference>
<comment type="caution">
    <text evidence="4">The sequence shown here is derived from an EMBL/GenBank/DDBJ whole genome shotgun (WGS) entry which is preliminary data.</text>
</comment>
<dbReference type="Proteomes" id="UP000185696">
    <property type="component" value="Unassembled WGS sequence"/>
</dbReference>
<feature type="DNA-binding region" description="OmpR/PhoB-type" evidence="2">
    <location>
        <begin position="67"/>
        <end position="165"/>
    </location>
</feature>
<dbReference type="Pfam" id="PF00486">
    <property type="entry name" value="Trans_reg_C"/>
    <property type="match status" value="1"/>
</dbReference>
<dbReference type="PROSITE" id="PS51755">
    <property type="entry name" value="OMPR_PHOB"/>
    <property type="match status" value="1"/>
</dbReference>
<dbReference type="InterPro" id="IPR016032">
    <property type="entry name" value="Sig_transdc_resp-reg_C-effctor"/>
</dbReference>
<dbReference type="SMART" id="SM00862">
    <property type="entry name" value="Trans_reg_C"/>
    <property type="match status" value="1"/>
</dbReference>
<dbReference type="InterPro" id="IPR036388">
    <property type="entry name" value="WH-like_DNA-bd_sf"/>
</dbReference>
<evidence type="ECO:0000256" key="2">
    <source>
        <dbReference type="PROSITE-ProRule" id="PRU01091"/>
    </source>
</evidence>
<dbReference type="CDD" id="cd00383">
    <property type="entry name" value="trans_reg_C"/>
    <property type="match status" value="1"/>
</dbReference>
<protein>
    <recommendedName>
        <fullName evidence="3">OmpR/PhoB-type domain-containing protein</fullName>
    </recommendedName>
</protein>
<sequence length="175" mass="19601">MSGSARPDELPAPSVVLCISDTPEERSRLAALFDGAGVLVMAADATGARAFLDHLRDTTPVDEDPPREVVRVGALRLDPHHHEATWHHRQLRLTPHELKVLCCLAAQPGRLRTYRQLHDHAWDQAYFTGPAAVQSVIKRLRAKLRQWDLPLRIDTARGLGFRLTRGNDLHLVPAR</sequence>
<dbReference type="AlphaFoldDB" id="A0A7Z1AUL6"/>
<dbReference type="Gene3D" id="1.10.10.10">
    <property type="entry name" value="Winged helix-like DNA-binding domain superfamily/Winged helix DNA-binding domain"/>
    <property type="match status" value="1"/>
</dbReference>
<name>A0A7Z1AUL6_9PSEU</name>
<organism evidence="4 5">
    <name type="scientific">Actinophytocola xinjiangensis</name>
    <dbReference type="NCBI Taxonomy" id="485602"/>
    <lineage>
        <taxon>Bacteria</taxon>
        <taxon>Bacillati</taxon>
        <taxon>Actinomycetota</taxon>
        <taxon>Actinomycetes</taxon>
        <taxon>Pseudonocardiales</taxon>
        <taxon>Pseudonocardiaceae</taxon>
    </lineage>
</organism>
<feature type="domain" description="OmpR/PhoB-type" evidence="3">
    <location>
        <begin position="67"/>
        <end position="165"/>
    </location>
</feature>
<dbReference type="OrthoDB" id="3400141at2"/>
<accession>A0A7Z1AUL6</accession>
<dbReference type="RefSeq" id="WP_075137378.1">
    <property type="nucleotide sequence ID" value="NZ_MSIF01000026.1"/>
</dbReference>
<evidence type="ECO:0000256" key="1">
    <source>
        <dbReference type="ARBA" id="ARBA00023125"/>
    </source>
</evidence>
<keyword evidence="1 2" id="KW-0238">DNA-binding</keyword>